<dbReference type="InterPro" id="IPR001128">
    <property type="entry name" value="Cyt_P450"/>
</dbReference>
<keyword evidence="5" id="KW-0479">Metal-binding</keyword>
<accession>A0A2H3BX96</accession>
<evidence type="ECO:0000256" key="3">
    <source>
        <dbReference type="ARBA" id="ARBA00010617"/>
    </source>
</evidence>
<dbReference type="Pfam" id="PF00067">
    <property type="entry name" value="p450"/>
    <property type="match status" value="1"/>
</dbReference>
<evidence type="ECO:0000256" key="1">
    <source>
        <dbReference type="ARBA" id="ARBA00001971"/>
    </source>
</evidence>
<dbReference type="EMBL" id="KZ293432">
    <property type="protein sequence ID" value="PBK68513.1"/>
    <property type="molecule type" value="Genomic_DNA"/>
</dbReference>
<keyword evidence="7" id="KW-0408">Iron</keyword>
<dbReference type="Proteomes" id="UP000218334">
    <property type="component" value="Unassembled WGS sequence"/>
</dbReference>
<keyword evidence="4" id="KW-0349">Heme</keyword>
<evidence type="ECO:0000256" key="4">
    <source>
        <dbReference type="ARBA" id="ARBA00022617"/>
    </source>
</evidence>
<evidence type="ECO:0000313" key="10">
    <source>
        <dbReference type="EMBL" id="PBK68513.1"/>
    </source>
</evidence>
<sequence>MLSGTLLDYVLLAVALSFSIILFARRRSRSALPPGPKGHFIIGNMLDIPSETDSGEVYAKWGEVYGSDIVSATVFGKTIVIINTYEKAVEMLDRKGNIYSDRPRIPMAGELMGCKLSMGIMPYGRRLRSSRKMVYQELGSNHAIRAFFPHEERMARRFARRLLEAPTYFSEHITLHADAIILKIAYGHEAVSFNDDFIQNATRSMEEMGKGCEPSEFLVNAIPMLSYVPSWFPGAGFKKLAAEWRKHYNVMVDAPFNLVKQQMAAGVYGESFVSKWLQKGISLEEEDYLKHASGAMIGAGGETTSIVLHVFFLMMTLHPDIQKQAQSELDRVIGRDRLPSFEDRAQLPYIDAIRKEILRTHPPVPLSLPHCTTQADIQDGYYIPERSAIVVNIWNITHNPTTHKRPHDFNPSRFLGPNPERNPGDVIFGFESVLYQTAITLTGLRLADASLFITIATALSLFNITPITEGGKPILPIFEAIPGPVSRIKPFRCNIAPRDGTRKAAAVIALPGQ</sequence>
<dbReference type="GO" id="GO:0020037">
    <property type="term" value="F:heme binding"/>
    <property type="evidence" value="ECO:0007669"/>
    <property type="project" value="InterPro"/>
</dbReference>
<dbReference type="InterPro" id="IPR036396">
    <property type="entry name" value="Cyt_P450_sf"/>
</dbReference>
<comment type="similarity">
    <text evidence="3">Belongs to the cytochrome P450 family.</text>
</comment>
<dbReference type="InterPro" id="IPR002401">
    <property type="entry name" value="Cyt_P450_E_grp-I"/>
</dbReference>
<evidence type="ECO:0000256" key="9">
    <source>
        <dbReference type="SAM" id="Phobius"/>
    </source>
</evidence>
<evidence type="ECO:0000256" key="7">
    <source>
        <dbReference type="ARBA" id="ARBA00023004"/>
    </source>
</evidence>
<organism evidence="10 11">
    <name type="scientific">Armillaria solidipes</name>
    <dbReference type="NCBI Taxonomy" id="1076256"/>
    <lineage>
        <taxon>Eukaryota</taxon>
        <taxon>Fungi</taxon>
        <taxon>Dikarya</taxon>
        <taxon>Basidiomycota</taxon>
        <taxon>Agaricomycotina</taxon>
        <taxon>Agaricomycetes</taxon>
        <taxon>Agaricomycetidae</taxon>
        <taxon>Agaricales</taxon>
        <taxon>Marasmiineae</taxon>
        <taxon>Physalacriaceae</taxon>
        <taxon>Armillaria</taxon>
    </lineage>
</organism>
<dbReference type="STRING" id="1076256.A0A2H3BX96"/>
<dbReference type="SUPFAM" id="SSF48264">
    <property type="entry name" value="Cytochrome P450"/>
    <property type="match status" value="1"/>
</dbReference>
<keyword evidence="8" id="KW-0503">Monooxygenase</keyword>
<protein>
    <submittedName>
        <fullName evidence="10">Cytochrome P450</fullName>
    </submittedName>
</protein>
<dbReference type="PANTHER" id="PTHR46300:SF7">
    <property type="entry name" value="P450, PUTATIVE (EUROFUNG)-RELATED"/>
    <property type="match status" value="1"/>
</dbReference>
<proteinExistence type="inferred from homology"/>
<evidence type="ECO:0000256" key="5">
    <source>
        <dbReference type="ARBA" id="ARBA00022723"/>
    </source>
</evidence>
<keyword evidence="11" id="KW-1185">Reference proteome</keyword>
<keyword evidence="9" id="KW-0812">Transmembrane</keyword>
<evidence type="ECO:0000256" key="2">
    <source>
        <dbReference type="ARBA" id="ARBA00005179"/>
    </source>
</evidence>
<dbReference type="CDD" id="cd11065">
    <property type="entry name" value="CYP64-like"/>
    <property type="match status" value="1"/>
</dbReference>
<keyword evidence="6" id="KW-0560">Oxidoreductase</keyword>
<dbReference type="PRINTS" id="PR00463">
    <property type="entry name" value="EP450I"/>
</dbReference>
<dbReference type="AlphaFoldDB" id="A0A2H3BX96"/>
<reference evidence="11" key="1">
    <citation type="journal article" date="2017" name="Nat. Ecol. Evol.">
        <title>Genome expansion and lineage-specific genetic innovations in the forest pathogenic fungi Armillaria.</title>
        <authorList>
            <person name="Sipos G."/>
            <person name="Prasanna A.N."/>
            <person name="Walter M.C."/>
            <person name="O'Connor E."/>
            <person name="Balint B."/>
            <person name="Krizsan K."/>
            <person name="Kiss B."/>
            <person name="Hess J."/>
            <person name="Varga T."/>
            <person name="Slot J."/>
            <person name="Riley R."/>
            <person name="Boka B."/>
            <person name="Rigling D."/>
            <person name="Barry K."/>
            <person name="Lee J."/>
            <person name="Mihaltcheva S."/>
            <person name="LaButti K."/>
            <person name="Lipzen A."/>
            <person name="Waldron R."/>
            <person name="Moloney N.M."/>
            <person name="Sperisen C."/>
            <person name="Kredics L."/>
            <person name="Vagvoelgyi C."/>
            <person name="Patrignani A."/>
            <person name="Fitzpatrick D."/>
            <person name="Nagy I."/>
            <person name="Doyle S."/>
            <person name="Anderson J.B."/>
            <person name="Grigoriev I.V."/>
            <person name="Gueldener U."/>
            <person name="Muensterkoetter M."/>
            <person name="Nagy L.G."/>
        </authorList>
    </citation>
    <scope>NUCLEOTIDE SEQUENCE [LARGE SCALE GENOMIC DNA]</scope>
    <source>
        <strain evidence="11">28-4</strain>
    </source>
</reference>
<evidence type="ECO:0000313" key="11">
    <source>
        <dbReference type="Proteomes" id="UP000218334"/>
    </source>
</evidence>
<dbReference type="GO" id="GO:0004497">
    <property type="term" value="F:monooxygenase activity"/>
    <property type="evidence" value="ECO:0007669"/>
    <property type="project" value="UniProtKB-KW"/>
</dbReference>
<evidence type="ECO:0000256" key="8">
    <source>
        <dbReference type="ARBA" id="ARBA00023033"/>
    </source>
</evidence>
<dbReference type="InterPro" id="IPR050364">
    <property type="entry name" value="Cytochrome_P450_fung"/>
</dbReference>
<gene>
    <name evidence="10" type="ORF">ARMSODRAFT_1019639</name>
</gene>
<dbReference type="GO" id="GO:0016705">
    <property type="term" value="F:oxidoreductase activity, acting on paired donors, with incorporation or reduction of molecular oxygen"/>
    <property type="evidence" value="ECO:0007669"/>
    <property type="project" value="InterPro"/>
</dbReference>
<comment type="pathway">
    <text evidence="2">Secondary metabolite biosynthesis.</text>
</comment>
<evidence type="ECO:0000256" key="6">
    <source>
        <dbReference type="ARBA" id="ARBA00023002"/>
    </source>
</evidence>
<feature type="transmembrane region" description="Helical" evidence="9">
    <location>
        <begin position="6"/>
        <end position="24"/>
    </location>
</feature>
<dbReference type="PANTHER" id="PTHR46300">
    <property type="entry name" value="P450, PUTATIVE (EUROFUNG)-RELATED-RELATED"/>
    <property type="match status" value="1"/>
</dbReference>
<keyword evidence="9" id="KW-0472">Membrane</keyword>
<dbReference type="Gene3D" id="1.10.630.10">
    <property type="entry name" value="Cytochrome P450"/>
    <property type="match status" value="1"/>
</dbReference>
<keyword evidence="9" id="KW-1133">Transmembrane helix</keyword>
<name>A0A2H3BX96_9AGAR</name>
<comment type="cofactor">
    <cofactor evidence="1">
        <name>heme</name>
        <dbReference type="ChEBI" id="CHEBI:30413"/>
    </cofactor>
</comment>
<dbReference type="GO" id="GO:0005506">
    <property type="term" value="F:iron ion binding"/>
    <property type="evidence" value="ECO:0007669"/>
    <property type="project" value="InterPro"/>
</dbReference>